<keyword evidence="3" id="KW-1185">Reference proteome</keyword>
<dbReference type="Proteomes" id="UP000018721">
    <property type="component" value="Unassembled WGS sequence"/>
</dbReference>
<name>V9E0Q9_PHYNI</name>
<evidence type="ECO:0000256" key="1">
    <source>
        <dbReference type="SAM" id="MobiDB-lite"/>
    </source>
</evidence>
<dbReference type="HOGENOM" id="CLU_2983277_0_0_1"/>
<evidence type="ECO:0000313" key="2">
    <source>
        <dbReference type="EMBL" id="ETI32674.1"/>
    </source>
</evidence>
<feature type="region of interest" description="Disordered" evidence="1">
    <location>
        <begin position="1"/>
        <end position="58"/>
    </location>
</feature>
<protein>
    <submittedName>
        <fullName evidence="2">Uncharacterized protein</fullName>
    </submittedName>
</protein>
<comment type="caution">
    <text evidence="2">The sequence shown here is derived from an EMBL/GenBank/DDBJ whole genome shotgun (WGS) entry which is preliminary data.</text>
</comment>
<sequence>MRHLWQPTQEGVRVQHVRPQPDQRHRDGQQELGRPGHTQQRLGQVEQGHRQGVPVVTG</sequence>
<accession>V9E0Q9</accession>
<feature type="compositionally biased region" description="Basic and acidic residues" evidence="1">
    <location>
        <begin position="19"/>
        <end position="29"/>
    </location>
</feature>
<dbReference type="AlphaFoldDB" id="V9E0Q9"/>
<reference evidence="2 3" key="1">
    <citation type="submission" date="2013-11" db="EMBL/GenBank/DDBJ databases">
        <title>The Genome Sequence of Phytophthora parasitica P1569.</title>
        <authorList>
            <consortium name="The Broad Institute Genomics Platform"/>
            <person name="Russ C."/>
            <person name="Tyler B."/>
            <person name="Panabieres F."/>
            <person name="Shan W."/>
            <person name="Tripathy S."/>
            <person name="Grunwald N."/>
            <person name="Machado M."/>
            <person name="Johnson C.S."/>
            <person name="Arredondo F."/>
            <person name="Hong C."/>
            <person name="Coffey M."/>
            <person name="Young S.K."/>
            <person name="Zeng Q."/>
            <person name="Gargeya S."/>
            <person name="Fitzgerald M."/>
            <person name="Abouelleil A."/>
            <person name="Alvarado L."/>
            <person name="Chapman S.B."/>
            <person name="Gainer-Dewar J."/>
            <person name="Goldberg J."/>
            <person name="Griggs A."/>
            <person name="Gujja S."/>
            <person name="Hansen M."/>
            <person name="Howarth C."/>
            <person name="Imamovic A."/>
            <person name="Ireland A."/>
            <person name="Larimer J."/>
            <person name="McCowan C."/>
            <person name="Murphy C."/>
            <person name="Pearson M."/>
            <person name="Poon T.W."/>
            <person name="Priest M."/>
            <person name="Roberts A."/>
            <person name="Saif S."/>
            <person name="Shea T."/>
            <person name="Sykes S."/>
            <person name="Wortman J."/>
            <person name="Nusbaum C."/>
            <person name="Birren B."/>
        </authorList>
    </citation>
    <scope>NUCLEOTIDE SEQUENCE [LARGE SCALE GENOMIC DNA]</scope>
    <source>
        <strain evidence="2 3">P1569</strain>
    </source>
</reference>
<gene>
    <name evidence="2" type="ORF">F443_20564</name>
</gene>
<dbReference type="EMBL" id="ANIZ01003595">
    <property type="protein sequence ID" value="ETI32674.1"/>
    <property type="molecule type" value="Genomic_DNA"/>
</dbReference>
<organism evidence="2 3">
    <name type="scientific">Phytophthora nicotianae P1569</name>
    <dbReference type="NCBI Taxonomy" id="1317065"/>
    <lineage>
        <taxon>Eukaryota</taxon>
        <taxon>Sar</taxon>
        <taxon>Stramenopiles</taxon>
        <taxon>Oomycota</taxon>
        <taxon>Peronosporomycetes</taxon>
        <taxon>Peronosporales</taxon>
        <taxon>Peronosporaceae</taxon>
        <taxon>Phytophthora</taxon>
    </lineage>
</organism>
<evidence type="ECO:0000313" key="3">
    <source>
        <dbReference type="Proteomes" id="UP000018721"/>
    </source>
</evidence>
<proteinExistence type="predicted"/>